<evidence type="ECO:0000313" key="3">
    <source>
        <dbReference type="EMBL" id="ROT82287.1"/>
    </source>
</evidence>
<keyword evidence="2" id="KW-0812">Transmembrane</keyword>
<evidence type="ECO:0000313" key="4">
    <source>
        <dbReference type="Proteomes" id="UP000283509"/>
    </source>
</evidence>
<reference evidence="3 4" key="2">
    <citation type="submission" date="2019-01" db="EMBL/GenBank/DDBJ databases">
        <title>The decoding of complex shrimp genome reveals the adaptation for benthos swimmer, frequently molting mechanism and breeding impact on genome.</title>
        <authorList>
            <person name="Sun Y."/>
            <person name="Gao Y."/>
            <person name="Yu Y."/>
        </authorList>
    </citation>
    <scope>NUCLEOTIDE SEQUENCE [LARGE SCALE GENOMIC DNA]</scope>
    <source>
        <tissue evidence="3">Muscle</tissue>
    </source>
</reference>
<keyword evidence="2" id="KW-0472">Membrane</keyword>
<reference evidence="3 4" key="1">
    <citation type="submission" date="2018-04" db="EMBL/GenBank/DDBJ databases">
        <authorList>
            <person name="Zhang X."/>
            <person name="Yuan J."/>
            <person name="Li F."/>
            <person name="Xiang J."/>
        </authorList>
    </citation>
    <scope>NUCLEOTIDE SEQUENCE [LARGE SCALE GENOMIC DNA]</scope>
    <source>
        <tissue evidence="3">Muscle</tissue>
    </source>
</reference>
<evidence type="ECO:0000256" key="2">
    <source>
        <dbReference type="SAM" id="Phobius"/>
    </source>
</evidence>
<protein>
    <submittedName>
        <fullName evidence="3">Uncharacterized protein</fullName>
    </submittedName>
</protein>
<dbReference type="AlphaFoldDB" id="A0A423U0Q0"/>
<evidence type="ECO:0000256" key="1">
    <source>
        <dbReference type="SAM" id="MobiDB-lite"/>
    </source>
</evidence>
<sequence>MSVCVYLSVVFLYFCPCNIFSCVSVYFACALFSRLSFSPFYHSLLSRFSPLSHLFSPAFPLDSLSLISLSLSPLSLFLPISQVISLSLSSAPLSFSPSLSLAALFLSLLLSSLLSRNTPRLSAPSNHDPAIPSVRFASVTHGTRSHSTRLSSLSFLLLSHSPDSLNSLHSLLNALYVFSRGSSRGADSVGLVKESDHGRCHALFSVNPLVRLLDLILVRRSSSTRAALRLRASLPASSLSSPLGPLASTLYPRISYFLISLLLPEVSSRLSHPLPSLFSAFSVFLVPSPPPPSVVLLPVSRLRLCSLSSVLTPRSSLRVSCSHSLFLCSPLHSLFLLVFSSRSPSLLLLLGSVSRRLLLSLRARSPTPSLLISLLAPSSLPLSLLIQRALRSLSSAFLSRCLIFSVPSHPLPSLRVVSSLSFSSLLYIIPLIFSSSVSLPCLSFCSLLSLSFSPLSLGSSLRSVSPYLLLVLFRSPLPALVPLVHSSLCQISSSLDCSLKSILPLPLSSGFRLTSSVLSRSSHPISSSSLILRDLSPGLDLSSSRSLSTPLPPSSSVSLLSLVLTSPSLLSLLLSSLSVSPSSPLLLSNLLPRPSPSTASLSSPFMALAPRHSSPALPPRPRGLSALLSGSSLSPHLPLLSLLGSIFSSLSSLGVIYPLSRPPDPSSPSASSRIPLLPLHTSPRSLVVSLSLLLALSSSPIFLSFSDPWLFYPLRSLSLVSLSLSPSPLLPLVSPPFLVPRVSSCSALILSPLPGDHLVSVLSSSLSLSLLSSSSLYVASVPRQPSLASAPSPHNDKIPYPHPHPTTRTWTNLLSHNPSTPPPPLPPSS</sequence>
<keyword evidence="2" id="KW-1133">Transmembrane helix</keyword>
<comment type="caution">
    <text evidence="3">The sequence shown here is derived from an EMBL/GenBank/DDBJ whole genome shotgun (WGS) entry which is preliminary data.</text>
</comment>
<feature type="region of interest" description="Disordered" evidence="1">
    <location>
        <begin position="787"/>
        <end position="829"/>
    </location>
</feature>
<organism evidence="3 4">
    <name type="scientific">Penaeus vannamei</name>
    <name type="common">Whiteleg shrimp</name>
    <name type="synonym">Litopenaeus vannamei</name>
    <dbReference type="NCBI Taxonomy" id="6689"/>
    <lineage>
        <taxon>Eukaryota</taxon>
        <taxon>Metazoa</taxon>
        <taxon>Ecdysozoa</taxon>
        <taxon>Arthropoda</taxon>
        <taxon>Crustacea</taxon>
        <taxon>Multicrustacea</taxon>
        <taxon>Malacostraca</taxon>
        <taxon>Eumalacostraca</taxon>
        <taxon>Eucarida</taxon>
        <taxon>Decapoda</taxon>
        <taxon>Dendrobranchiata</taxon>
        <taxon>Penaeoidea</taxon>
        <taxon>Penaeidae</taxon>
        <taxon>Penaeus</taxon>
    </lineage>
</organism>
<name>A0A423U0Q0_PENVA</name>
<dbReference type="Proteomes" id="UP000283509">
    <property type="component" value="Unassembled WGS sequence"/>
</dbReference>
<proteinExistence type="predicted"/>
<accession>A0A423U0Q0</accession>
<feature type="transmembrane region" description="Helical" evidence="2">
    <location>
        <begin position="6"/>
        <end position="33"/>
    </location>
</feature>
<gene>
    <name evidence="3" type="ORF">C7M84_024525</name>
</gene>
<dbReference type="EMBL" id="QCYY01000848">
    <property type="protein sequence ID" value="ROT82287.1"/>
    <property type="molecule type" value="Genomic_DNA"/>
</dbReference>
<keyword evidence="4" id="KW-1185">Reference proteome</keyword>
<feature type="compositionally biased region" description="Pro residues" evidence="1">
    <location>
        <begin position="819"/>
        <end position="829"/>
    </location>
</feature>